<dbReference type="Gene3D" id="3.30.70.1290">
    <property type="entry name" value="Transposase IS200-like"/>
    <property type="match status" value="1"/>
</dbReference>
<dbReference type="AlphaFoldDB" id="A0A484HM86"/>
<dbReference type="SUPFAM" id="SSF143422">
    <property type="entry name" value="Transposase IS200-like"/>
    <property type="match status" value="1"/>
</dbReference>
<dbReference type="SMART" id="SM01321">
    <property type="entry name" value="Y1_Tnp"/>
    <property type="match status" value="1"/>
</dbReference>
<name>A0A484HM86_9BACT</name>
<protein>
    <recommendedName>
        <fullName evidence="1">Transposase IS200-like domain-containing protein</fullName>
    </recommendedName>
</protein>
<dbReference type="InterPro" id="IPR036515">
    <property type="entry name" value="Transposase_17_sf"/>
</dbReference>
<feature type="domain" description="Transposase IS200-like" evidence="1">
    <location>
        <begin position="23"/>
        <end position="172"/>
    </location>
</feature>
<dbReference type="EMBL" id="CAACVI010000051">
    <property type="protein sequence ID" value="VEN75340.1"/>
    <property type="molecule type" value="Genomic_DNA"/>
</dbReference>
<organism evidence="2">
    <name type="scientific">uncultured Desulfobacteraceae bacterium</name>
    <dbReference type="NCBI Taxonomy" id="218296"/>
    <lineage>
        <taxon>Bacteria</taxon>
        <taxon>Pseudomonadati</taxon>
        <taxon>Thermodesulfobacteriota</taxon>
        <taxon>Desulfobacteria</taxon>
        <taxon>Desulfobacterales</taxon>
        <taxon>Desulfobacteraceae</taxon>
        <taxon>environmental samples</taxon>
    </lineage>
</organism>
<reference evidence="2" key="1">
    <citation type="submission" date="2019-01" db="EMBL/GenBank/DDBJ databases">
        <authorList>
            <consortium name="Genoscope - CEA"/>
            <person name="William W."/>
        </authorList>
    </citation>
    <scope>NUCLEOTIDE SEQUENCE</scope>
    <source>
        <strain evidence="2">CR-1</strain>
    </source>
</reference>
<gene>
    <name evidence="2" type="ORF">EPICR_80031</name>
</gene>
<dbReference type="PANTHER" id="PTHR36966:SF1">
    <property type="entry name" value="REP-ASSOCIATED TYROSINE TRANSPOSASE"/>
    <property type="match status" value="1"/>
</dbReference>
<dbReference type="GO" id="GO:0006313">
    <property type="term" value="P:DNA transposition"/>
    <property type="evidence" value="ECO:0007669"/>
    <property type="project" value="InterPro"/>
</dbReference>
<sequence length="189" mass="21946">MALAYHPEKHHRRSLRLKAYDYSKSGAYFVTICARNRECLFGDITDGRMAHSDSGRIASESWLWMGDQYGHVILDAWTIMPNHMHGIVFISGGRGGSRTAPVSSTAAPRCILPVNRRKPLGRLIGSFKTVSTKRINQMRDTPGEKIWQRNYYEHIIRNDKELTRVREYIDQNVLKWEWDRENPHSRAFS</sequence>
<dbReference type="PANTHER" id="PTHR36966">
    <property type="entry name" value="REP-ASSOCIATED TYROSINE TRANSPOSASE"/>
    <property type="match status" value="1"/>
</dbReference>
<evidence type="ECO:0000313" key="2">
    <source>
        <dbReference type="EMBL" id="VEN75340.1"/>
    </source>
</evidence>
<dbReference type="GO" id="GO:0004803">
    <property type="term" value="F:transposase activity"/>
    <property type="evidence" value="ECO:0007669"/>
    <property type="project" value="InterPro"/>
</dbReference>
<dbReference type="InterPro" id="IPR002686">
    <property type="entry name" value="Transposase_17"/>
</dbReference>
<dbReference type="GO" id="GO:0043565">
    <property type="term" value="F:sequence-specific DNA binding"/>
    <property type="evidence" value="ECO:0007669"/>
    <property type="project" value="TreeGrafter"/>
</dbReference>
<dbReference type="InterPro" id="IPR052715">
    <property type="entry name" value="RAYT_transposase"/>
</dbReference>
<evidence type="ECO:0000259" key="1">
    <source>
        <dbReference type="SMART" id="SM01321"/>
    </source>
</evidence>
<accession>A0A484HM86</accession>
<proteinExistence type="predicted"/>